<dbReference type="EMBL" id="LXQE01000170">
    <property type="protein sequence ID" value="RCJ31925.1"/>
    <property type="molecule type" value="Genomic_DNA"/>
</dbReference>
<dbReference type="GO" id="GO:0000166">
    <property type="term" value="F:nucleotide binding"/>
    <property type="evidence" value="ECO:0007669"/>
    <property type="project" value="InterPro"/>
</dbReference>
<reference evidence="1 2" key="1">
    <citation type="submission" date="2016-04" db="EMBL/GenBank/DDBJ databases">
        <authorList>
            <person name="Evans L.H."/>
            <person name="Alamgir A."/>
            <person name="Owens N."/>
            <person name="Weber N.D."/>
            <person name="Virtaneva K."/>
            <person name="Barbian K."/>
            <person name="Babar A."/>
            <person name="Rosenke K."/>
        </authorList>
    </citation>
    <scope>NUCLEOTIDE SEQUENCE [LARGE SCALE GENOMIC DNA]</scope>
    <source>
        <strain evidence="1">NIES-2108</strain>
    </source>
</reference>
<accession>A0A367R684</accession>
<evidence type="ECO:0000313" key="1">
    <source>
        <dbReference type="EMBL" id="RCJ31925.1"/>
    </source>
</evidence>
<proteinExistence type="predicted"/>
<dbReference type="InterPro" id="IPR010997">
    <property type="entry name" value="HRDC-like_sf"/>
</dbReference>
<sequence length="108" mass="12510">MYSQKLQEVLRIMGIGGKTWQNEELTRPEVAAMLKPKVSARQLQAYLNIARKYLPEFKKFTNKKTGGLNGMSKLYKYHIAPLQEIRSLAREHTLADIENEFLQRGSKK</sequence>
<comment type="caution">
    <text evidence="1">The sequence shown here is derived from an EMBL/GenBank/DDBJ whole genome shotgun (WGS) entry which is preliminary data.</text>
</comment>
<gene>
    <name evidence="1" type="ORF">A6769_29355</name>
</gene>
<dbReference type="SUPFAM" id="SSF47819">
    <property type="entry name" value="HRDC-like"/>
    <property type="match status" value="1"/>
</dbReference>
<dbReference type="Proteomes" id="UP000252085">
    <property type="component" value="Unassembled WGS sequence"/>
</dbReference>
<dbReference type="AlphaFoldDB" id="A0A367R684"/>
<name>A0A367R684_NOSPU</name>
<protein>
    <submittedName>
        <fullName evidence="1">Uncharacterized protein</fullName>
    </submittedName>
</protein>
<organism evidence="1 2">
    <name type="scientific">Nostoc punctiforme NIES-2108</name>
    <dbReference type="NCBI Taxonomy" id="1356359"/>
    <lineage>
        <taxon>Bacteria</taxon>
        <taxon>Bacillati</taxon>
        <taxon>Cyanobacteriota</taxon>
        <taxon>Cyanophyceae</taxon>
        <taxon>Nostocales</taxon>
        <taxon>Nostocaceae</taxon>
        <taxon>Nostoc</taxon>
    </lineage>
</organism>
<evidence type="ECO:0000313" key="2">
    <source>
        <dbReference type="Proteomes" id="UP000252085"/>
    </source>
</evidence>